<dbReference type="SUPFAM" id="SSF109854">
    <property type="entry name" value="DinB/YfiT-like putative metalloenzymes"/>
    <property type="match status" value="1"/>
</dbReference>
<gene>
    <name evidence="3" type="ORF">ADL17_21180</name>
</gene>
<dbReference type="SUPFAM" id="SSF55718">
    <property type="entry name" value="SCP-like"/>
    <property type="match status" value="1"/>
</dbReference>
<dbReference type="Pfam" id="PF07398">
    <property type="entry name" value="MDMPI_C"/>
    <property type="match status" value="1"/>
</dbReference>
<evidence type="ECO:0000259" key="2">
    <source>
        <dbReference type="Pfam" id="PF11716"/>
    </source>
</evidence>
<dbReference type="AlphaFoldDB" id="A0A9X0I2J0"/>
<feature type="domain" description="Mycothiol-dependent maleylpyruvate isomerase metal-binding" evidence="2">
    <location>
        <begin position="13"/>
        <end position="148"/>
    </location>
</feature>
<dbReference type="Proteomes" id="UP000053246">
    <property type="component" value="Unassembled WGS sequence"/>
</dbReference>
<proteinExistence type="predicted"/>
<name>A0A9X0I2J0_9ACTN</name>
<evidence type="ECO:0000313" key="3">
    <source>
        <dbReference type="EMBL" id="KUJ45562.1"/>
    </source>
</evidence>
<dbReference type="RefSeq" id="WP_013734970.1">
    <property type="nucleotide sequence ID" value="NZ_LMWI01000002.1"/>
</dbReference>
<dbReference type="Gene3D" id="1.20.120.450">
    <property type="entry name" value="dinb family like domain"/>
    <property type="match status" value="1"/>
</dbReference>
<organism evidence="3 4">
    <name type="scientific">Micromonospora maris</name>
    <dbReference type="NCBI Taxonomy" id="1003110"/>
    <lineage>
        <taxon>Bacteria</taxon>
        <taxon>Bacillati</taxon>
        <taxon>Actinomycetota</taxon>
        <taxon>Actinomycetes</taxon>
        <taxon>Micromonosporales</taxon>
        <taxon>Micromonosporaceae</taxon>
        <taxon>Micromonospora</taxon>
    </lineage>
</organism>
<feature type="domain" description="MDMPI C-terminal" evidence="1">
    <location>
        <begin position="155"/>
        <end position="233"/>
    </location>
</feature>
<dbReference type="InterPro" id="IPR034660">
    <property type="entry name" value="DinB/YfiT-like"/>
</dbReference>
<dbReference type="GO" id="GO:0046872">
    <property type="term" value="F:metal ion binding"/>
    <property type="evidence" value="ECO:0007669"/>
    <property type="project" value="InterPro"/>
</dbReference>
<protein>
    <submittedName>
        <fullName evidence="3">Maleylpyruvate isomerase</fullName>
    </submittedName>
</protein>
<dbReference type="Gene3D" id="3.30.1050.20">
    <property type="match status" value="1"/>
</dbReference>
<dbReference type="EMBL" id="LMWI01000002">
    <property type="protein sequence ID" value="KUJ45562.1"/>
    <property type="molecule type" value="Genomic_DNA"/>
</dbReference>
<dbReference type="OMA" id="RPMYASA"/>
<keyword evidence="3" id="KW-0413">Isomerase</keyword>
<dbReference type="NCBIfam" id="TIGR03083">
    <property type="entry name" value="maleylpyruvate isomerase family mycothiol-dependent enzyme"/>
    <property type="match status" value="1"/>
</dbReference>
<evidence type="ECO:0000313" key="4">
    <source>
        <dbReference type="Proteomes" id="UP000053246"/>
    </source>
</evidence>
<accession>A0A9X0I2J0</accession>
<dbReference type="Pfam" id="PF11716">
    <property type="entry name" value="MDMPI_N"/>
    <property type="match status" value="1"/>
</dbReference>
<keyword evidence="4" id="KW-1185">Reference proteome</keyword>
<dbReference type="InterPro" id="IPR010872">
    <property type="entry name" value="MDMPI_C-term_domain"/>
</dbReference>
<dbReference type="GO" id="GO:0016853">
    <property type="term" value="F:isomerase activity"/>
    <property type="evidence" value="ECO:0007669"/>
    <property type="project" value="UniProtKB-KW"/>
</dbReference>
<comment type="caution">
    <text evidence="3">The sequence shown here is derived from an EMBL/GenBank/DDBJ whole genome shotgun (WGS) entry which is preliminary data.</text>
</comment>
<sequence>MTTDPLLLTGDVDDATTRLIRTAARFDAADLAQPSLLPGWTRGHVLAHLSRNADALVNALTSARTGELIPMYASAESRTADIEAGAPRPPDEQLDDLRRSADRYAEAVAAMPAPAWAATVQTRRGPLPASLLVWRRLREVEIHHVDLAADYRPRDWSPTFGHRLLHEVATDLAARDDAPALVLRFDGTSHELVIGDRAQAPVVSGPAVEIAAWLTGRSPGATLTVTPDGQLPHPPEWI</sequence>
<dbReference type="InterPro" id="IPR024344">
    <property type="entry name" value="MDMPI_metal-binding"/>
</dbReference>
<dbReference type="InterPro" id="IPR017517">
    <property type="entry name" value="Maleyloyr_isom"/>
</dbReference>
<dbReference type="InterPro" id="IPR036527">
    <property type="entry name" value="SCP2_sterol-bd_dom_sf"/>
</dbReference>
<reference evidence="3 4" key="1">
    <citation type="submission" date="2015-10" db="EMBL/GenBank/DDBJ databases">
        <authorList>
            <person name="Ju K.-S."/>
            <person name="Doroghazi J.R."/>
            <person name="Metcalf W.W."/>
        </authorList>
    </citation>
    <scope>NUCLEOTIDE SEQUENCE [LARGE SCALE GENOMIC DNA]</scope>
    <source>
        <strain evidence="3 4">NRRL B-24793</strain>
    </source>
</reference>
<evidence type="ECO:0000259" key="1">
    <source>
        <dbReference type="Pfam" id="PF07398"/>
    </source>
</evidence>